<dbReference type="HOGENOM" id="CLU_036176_1_3_0"/>
<dbReference type="PANTHER" id="PTHR33376:SF7">
    <property type="entry name" value="C4-DICARBOXYLATE-BINDING PROTEIN DCTB"/>
    <property type="match status" value="1"/>
</dbReference>
<keyword evidence="5" id="KW-0675">Receptor</keyword>
<dbReference type="NCBIfam" id="NF037995">
    <property type="entry name" value="TRAP_S1"/>
    <property type="match status" value="1"/>
</dbReference>
<feature type="signal peptide" evidence="4">
    <location>
        <begin position="1"/>
        <end position="23"/>
    </location>
</feature>
<dbReference type="Proteomes" id="UP000006061">
    <property type="component" value="Chromosome"/>
</dbReference>
<evidence type="ECO:0000256" key="3">
    <source>
        <dbReference type="ARBA" id="ARBA00022729"/>
    </source>
</evidence>
<dbReference type="eggNOG" id="COG1638">
    <property type="taxonomic scope" value="Bacteria"/>
</dbReference>
<accession>I4BWX5</accession>
<dbReference type="CDD" id="cd13676">
    <property type="entry name" value="PBP2_TRAP_DctP2_like"/>
    <property type="match status" value="1"/>
</dbReference>
<dbReference type="NCBIfam" id="TIGR00787">
    <property type="entry name" value="dctP"/>
    <property type="match status" value="1"/>
</dbReference>
<proteinExistence type="inferred from homology"/>
<evidence type="ECO:0000256" key="1">
    <source>
        <dbReference type="ARBA" id="ARBA00009023"/>
    </source>
</evidence>
<comment type="similarity">
    <text evidence="1">Belongs to the bacterial solute-binding protein 7 family.</text>
</comment>
<dbReference type="Pfam" id="PF03480">
    <property type="entry name" value="DctP"/>
    <property type="match status" value="1"/>
</dbReference>
<keyword evidence="6" id="KW-1185">Reference proteome</keyword>
<protein>
    <submittedName>
        <fullName evidence="5">Tripartite ATP-independent periplasmic transporter solute receptor, DctP family</fullName>
    </submittedName>
</protein>
<keyword evidence="3 4" id="KW-0732">Signal</keyword>
<dbReference type="InterPro" id="IPR018389">
    <property type="entry name" value="DctP_fam"/>
</dbReference>
<sequence precursor="true">MKRLISFISVLCILLSLPSSSFAAVEIKIGHVLTADSAWHVNLEGFAKEVAEKTEGRVIFKIYPGSQLGNEKDLIEGLMLQTIDGGLIGGGSFQSIDPRFGVEALPYAWKDHQTAYKAMDGEIGKFLLGILESKGIKGISWWENGFRHITNNKRPIVVPKDMEGLKIRVTPDKMRLDTFKALGASPIPINFGELYTALQQGVVDAQENPLGIIYANAFYEVQKYLSLSGHTWGSALLCFNSSAWKRIPDKDKPVVEAIANKWRDRERQQIINEESDMLAKLKEKGMKVNEVDKEAFKAAVQPVWKDYESVFGKDLMELVRKYGK</sequence>
<evidence type="ECO:0000256" key="2">
    <source>
        <dbReference type="ARBA" id="ARBA00022448"/>
    </source>
</evidence>
<gene>
    <name evidence="5" type="ordered locus">Anamo_1161</name>
</gene>
<dbReference type="Gene3D" id="3.40.190.170">
    <property type="entry name" value="Bacterial extracellular solute-binding protein, family 7"/>
    <property type="match status" value="1"/>
</dbReference>
<dbReference type="STRING" id="891968.Anamo_1161"/>
<evidence type="ECO:0000313" key="6">
    <source>
        <dbReference type="Proteomes" id="UP000006061"/>
    </source>
</evidence>
<dbReference type="GO" id="GO:0030288">
    <property type="term" value="C:outer membrane-bounded periplasmic space"/>
    <property type="evidence" value="ECO:0007669"/>
    <property type="project" value="InterPro"/>
</dbReference>
<evidence type="ECO:0000256" key="4">
    <source>
        <dbReference type="SAM" id="SignalP"/>
    </source>
</evidence>
<dbReference type="InterPro" id="IPR038404">
    <property type="entry name" value="TRAP_DctP_sf"/>
</dbReference>
<dbReference type="GO" id="GO:0055085">
    <property type="term" value="P:transmembrane transport"/>
    <property type="evidence" value="ECO:0007669"/>
    <property type="project" value="InterPro"/>
</dbReference>
<evidence type="ECO:0000313" key="5">
    <source>
        <dbReference type="EMBL" id="AFM21782.1"/>
    </source>
</evidence>
<dbReference type="EMBL" id="CP003198">
    <property type="protein sequence ID" value="AFM21782.1"/>
    <property type="molecule type" value="Genomic_DNA"/>
</dbReference>
<dbReference type="InterPro" id="IPR004682">
    <property type="entry name" value="TRAP_DctP"/>
</dbReference>
<keyword evidence="2" id="KW-0813">Transport</keyword>
<dbReference type="PANTHER" id="PTHR33376">
    <property type="match status" value="1"/>
</dbReference>
<organism evidence="5 6">
    <name type="scientific">Acetomicrobium mobile (strain ATCC BAA-54 / DSM 13181 / JCM 12221 / NGA)</name>
    <name type="common">Anaerobaculum mobile</name>
    <dbReference type="NCBI Taxonomy" id="891968"/>
    <lineage>
        <taxon>Bacteria</taxon>
        <taxon>Thermotogati</taxon>
        <taxon>Synergistota</taxon>
        <taxon>Synergistia</taxon>
        <taxon>Synergistales</taxon>
        <taxon>Acetomicrobiaceae</taxon>
        <taxon>Acetomicrobium</taxon>
    </lineage>
</organism>
<dbReference type="PIRSF" id="PIRSF006470">
    <property type="entry name" value="DctB"/>
    <property type="match status" value="1"/>
</dbReference>
<reference evidence="6" key="1">
    <citation type="journal article" date="2013" name="Stand. Genomic Sci.">
        <title>Complete genome sequence of the moderate thermophile Anaerobaculum mobile type strain (NGA(T)).</title>
        <authorList>
            <person name="Mavromatis K."/>
            <person name="Stackebrandt E."/>
            <person name="Held B."/>
            <person name="Lapidus A."/>
            <person name="Nolan M."/>
            <person name="Lucas S."/>
            <person name="Hammon N."/>
            <person name="Deshpande S."/>
            <person name="Cheng J.F."/>
            <person name="Tapia R."/>
            <person name="Goodwin L.A."/>
            <person name="Pitluck S."/>
            <person name="Liolios K."/>
            <person name="Pagani I."/>
            <person name="Ivanova N."/>
            <person name="Mikhailova N."/>
            <person name="Huntemann M."/>
            <person name="Pati A."/>
            <person name="Chen A."/>
            <person name="Palaniappan K."/>
            <person name="Land M."/>
            <person name="Rohde M."/>
            <person name="Spring S."/>
            <person name="Goker M."/>
            <person name="Woyke T."/>
            <person name="Detter J.C."/>
            <person name="Bristow J."/>
            <person name="Eisen J.A."/>
            <person name="Markowitz V."/>
            <person name="Hugenholtz P."/>
            <person name="Klenk H.P."/>
            <person name="Kyrpides N.C."/>
        </authorList>
    </citation>
    <scope>NUCLEOTIDE SEQUENCE</scope>
    <source>
        <strain evidence="6">ATCC BAA-54 / DSM 13181 / NGA</strain>
    </source>
</reference>
<dbReference type="KEGG" id="amo:Anamo_1161"/>
<dbReference type="AlphaFoldDB" id="I4BWX5"/>
<name>I4BWX5_ACEMN</name>
<feature type="chain" id="PRO_5003686750" evidence="4">
    <location>
        <begin position="24"/>
        <end position="324"/>
    </location>
</feature>
<dbReference type="PATRIC" id="fig|891968.3.peg.1156"/>